<organism evidence="2 3">
    <name type="scientific">Brassica napus</name>
    <name type="common">Rape</name>
    <dbReference type="NCBI Taxonomy" id="3708"/>
    <lineage>
        <taxon>Eukaryota</taxon>
        <taxon>Viridiplantae</taxon>
        <taxon>Streptophyta</taxon>
        <taxon>Embryophyta</taxon>
        <taxon>Tracheophyta</taxon>
        <taxon>Spermatophyta</taxon>
        <taxon>Magnoliopsida</taxon>
        <taxon>eudicotyledons</taxon>
        <taxon>Gunneridae</taxon>
        <taxon>Pentapetalae</taxon>
        <taxon>rosids</taxon>
        <taxon>malvids</taxon>
        <taxon>Brassicales</taxon>
        <taxon>Brassicaceae</taxon>
        <taxon>Brassiceae</taxon>
        <taxon>Brassica</taxon>
    </lineage>
</organism>
<gene>
    <name evidence="2" type="ORF">HID58_067314</name>
</gene>
<evidence type="ECO:0008006" key="4">
    <source>
        <dbReference type="Google" id="ProtNLM"/>
    </source>
</evidence>
<dbReference type="EMBL" id="JAGKQM010000015">
    <property type="protein sequence ID" value="KAH0879920.1"/>
    <property type="molecule type" value="Genomic_DNA"/>
</dbReference>
<accession>A0ABQ7ZI80</accession>
<evidence type="ECO:0000313" key="3">
    <source>
        <dbReference type="Proteomes" id="UP000824890"/>
    </source>
</evidence>
<sequence>MCPYSKQKLQKQPQKMLEKIPNAPTGVVPTLNRLDGPPGFPPLFPELPPEERVMAIQYVSHSNETERQARILRVQQSIESEKSNPPAVLTKISHDINKEKGHVFGYGASSSGTVVEKPFTHTKSAPTGDRAIGSSHTRISRNRKKDRKRPPAWVSDLRFTNSSWWGPQKVHDTFTDEDAERIPKIKPVILNEDTDVWGPHNGASWVTRDSVGRPIHHSLRAFCSSPCKRESDLKAFLWAVEAMDSLRQKKAIFEASSVEFKEWSIFHVSDHKNRVATTIAESVVSGARTQSYVAPGVPFGLIR</sequence>
<evidence type="ECO:0000256" key="1">
    <source>
        <dbReference type="SAM" id="MobiDB-lite"/>
    </source>
</evidence>
<comment type="caution">
    <text evidence="2">The sequence shown here is derived from an EMBL/GenBank/DDBJ whole genome shotgun (WGS) entry which is preliminary data.</text>
</comment>
<dbReference type="Proteomes" id="UP000824890">
    <property type="component" value="Unassembled WGS sequence"/>
</dbReference>
<reference evidence="2 3" key="1">
    <citation type="submission" date="2021-05" db="EMBL/GenBank/DDBJ databases">
        <title>Genome Assembly of Synthetic Allotetraploid Brassica napus Reveals Homoeologous Exchanges between Subgenomes.</title>
        <authorList>
            <person name="Davis J.T."/>
        </authorList>
    </citation>
    <scope>NUCLEOTIDE SEQUENCE [LARGE SCALE GENOMIC DNA]</scope>
    <source>
        <strain evidence="3">cv. Da-Ae</strain>
        <tissue evidence="2">Seedling</tissue>
    </source>
</reference>
<proteinExistence type="predicted"/>
<feature type="compositionally biased region" description="Basic residues" evidence="1">
    <location>
        <begin position="138"/>
        <end position="150"/>
    </location>
</feature>
<protein>
    <recommendedName>
        <fullName evidence="4">RNase H type-1 domain-containing protein</fullName>
    </recommendedName>
</protein>
<evidence type="ECO:0000313" key="2">
    <source>
        <dbReference type="EMBL" id="KAH0879920.1"/>
    </source>
</evidence>
<name>A0ABQ7ZI80_BRANA</name>
<keyword evidence="3" id="KW-1185">Reference proteome</keyword>
<feature type="region of interest" description="Disordered" evidence="1">
    <location>
        <begin position="119"/>
        <end position="151"/>
    </location>
</feature>